<proteinExistence type="predicted"/>
<keyword evidence="3" id="KW-1185">Reference proteome</keyword>
<dbReference type="PROSITE" id="PS50206">
    <property type="entry name" value="RHODANESE_3"/>
    <property type="match status" value="1"/>
</dbReference>
<dbReference type="Gene3D" id="3.40.250.10">
    <property type="entry name" value="Rhodanese-like domain"/>
    <property type="match status" value="1"/>
</dbReference>
<accession>A0A399JAC4</accession>
<reference evidence="2 3" key="1">
    <citation type="submission" date="2018-07" db="EMBL/GenBank/DDBJ databases">
        <title>Arthrobacter sp. nov., isolated from raw cow's milk with high bacterial count.</title>
        <authorList>
            <person name="Hahne J."/>
            <person name="Isele D."/>
            <person name="Lipski A."/>
        </authorList>
    </citation>
    <scope>NUCLEOTIDE SEQUENCE [LARGE SCALE GENOMIC DNA]</scope>
    <source>
        <strain evidence="2 3">JZ R-35</strain>
    </source>
</reference>
<dbReference type="InterPro" id="IPR001763">
    <property type="entry name" value="Rhodanese-like_dom"/>
</dbReference>
<protein>
    <submittedName>
        <fullName evidence="2">Rhodanese-like domain-containing protein</fullName>
    </submittedName>
</protein>
<dbReference type="Gene3D" id="6.10.140.1340">
    <property type="match status" value="1"/>
</dbReference>
<sequence length="173" mass="17624">MSLAPLLIDVRSAAEFEAVHAPGSVNVPLPVLLEHRAEAASKLRGPVTLLCASGARAEEARTALAGEGFTDATVLTGGVNALEKEGGAVRTSGTWALERQVRLVAGSLVLAGLAGGRFLSPKLRGLSGIIGGGLTVAALSNTCAMGSLLSRAPWNRVAHEPTAEEALAALERV</sequence>
<evidence type="ECO:0000313" key="3">
    <source>
        <dbReference type="Proteomes" id="UP000265419"/>
    </source>
</evidence>
<dbReference type="RefSeq" id="WP_119424430.1">
    <property type="nucleotide sequence ID" value="NZ_QQXK01000011.1"/>
</dbReference>
<gene>
    <name evidence="2" type="ORF">DWB68_06980</name>
</gene>
<dbReference type="Pfam" id="PF11127">
    <property type="entry name" value="YgaP-like_TM"/>
    <property type="match status" value="1"/>
</dbReference>
<dbReference type="InterPro" id="IPR021309">
    <property type="entry name" value="YgaP-like_TM"/>
</dbReference>
<organism evidence="2 3">
    <name type="scientific">Galactobacter valiniphilus</name>
    <dbReference type="NCBI Taxonomy" id="2676122"/>
    <lineage>
        <taxon>Bacteria</taxon>
        <taxon>Bacillati</taxon>
        <taxon>Actinomycetota</taxon>
        <taxon>Actinomycetes</taxon>
        <taxon>Micrococcales</taxon>
        <taxon>Micrococcaceae</taxon>
        <taxon>Galactobacter</taxon>
    </lineage>
</organism>
<dbReference type="SUPFAM" id="SSF52821">
    <property type="entry name" value="Rhodanese/Cell cycle control phosphatase"/>
    <property type="match status" value="1"/>
</dbReference>
<comment type="caution">
    <text evidence="2">The sequence shown here is derived from an EMBL/GenBank/DDBJ whole genome shotgun (WGS) entry which is preliminary data.</text>
</comment>
<dbReference type="InterPro" id="IPR036873">
    <property type="entry name" value="Rhodanese-like_dom_sf"/>
</dbReference>
<name>A0A399JAC4_9MICC</name>
<dbReference type="Pfam" id="PF00581">
    <property type="entry name" value="Rhodanese"/>
    <property type="match status" value="1"/>
</dbReference>
<dbReference type="InterPro" id="IPR050229">
    <property type="entry name" value="GlpE_sulfurtransferase"/>
</dbReference>
<evidence type="ECO:0000313" key="2">
    <source>
        <dbReference type="EMBL" id="RII42488.1"/>
    </source>
</evidence>
<evidence type="ECO:0000259" key="1">
    <source>
        <dbReference type="PROSITE" id="PS50206"/>
    </source>
</evidence>
<dbReference type="PANTHER" id="PTHR43031">
    <property type="entry name" value="FAD-DEPENDENT OXIDOREDUCTASE"/>
    <property type="match status" value="1"/>
</dbReference>
<dbReference type="Proteomes" id="UP000265419">
    <property type="component" value="Unassembled WGS sequence"/>
</dbReference>
<dbReference type="AlphaFoldDB" id="A0A399JAC4"/>
<dbReference type="EMBL" id="QQXK01000011">
    <property type="protein sequence ID" value="RII42488.1"/>
    <property type="molecule type" value="Genomic_DNA"/>
</dbReference>
<dbReference type="CDD" id="cd00158">
    <property type="entry name" value="RHOD"/>
    <property type="match status" value="1"/>
</dbReference>
<feature type="domain" description="Rhodanese" evidence="1">
    <location>
        <begin position="6"/>
        <end position="91"/>
    </location>
</feature>
<dbReference type="SMART" id="SM00450">
    <property type="entry name" value="RHOD"/>
    <property type="match status" value="1"/>
</dbReference>
<dbReference type="PANTHER" id="PTHR43031:SF1">
    <property type="entry name" value="PYRIDINE NUCLEOTIDE-DISULPHIDE OXIDOREDUCTASE"/>
    <property type="match status" value="1"/>
</dbReference>